<keyword evidence="3 7" id="KW-0819">tRNA processing</keyword>
<sequence length="332" mass="38887">MNKILLEPIKKNLESLKKIPKRIGIGLSGGLDSTMLSLAMSNVAKLYNIQVYLLHINHSIQIDSDLWAKNAKNFAKLLKYKFLEVKVDININKGSCLEEAAREYRYLAFKHLSIKHDINTIFLAHHRDDQAETILLRLLRGTGVTGSIAMRECSIKDNIVYIRPWLNIDKKIILENSKYIINNKKIILSEDPMNYSTNYTRSAIRVLISPILNKKWHGWQKNLTRFSKNMEEALEILNSVAQDDLNLLDFNTNDYSFSLEKWRHLSQSRRNLLIRHWLNIQNIMMPSRARLLNLNKQLMNLHNLGYDRFMVVKHEDVEICCTRNRIFIRSIK</sequence>
<dbReference type="KEGG" id="kso:CKSOR_00167"/>
<comment type="subcellular location">
    <subcellularLocation>
        <location evidence="7">Cytoplasm</location>
    </subcellularLocation>
</comment>
<dbReference type="HAMAP" id="MF_01161">
    <property type="entry name" value="tRNA_Ile_lys_synt"/>
    <property type="match status" value="1"/>
</dbReference>
<dbReference type="OrthoDB" id="9807403at2"/>
<keyword evidence="1 7" id="KW-0963">Cytoplasm</keyword>
<keyword evidence="11" id="KW-1185">Reference proteome</keyword>
<dbReference type="GO" id="GO:0005737">
    <property type="term" value="C:cytoplasm"/>
    <property type="evidence" value="ECO:0007669"/>
    <property type="project" value="UniProtKB-SubCell"/>
</dbReference>
<dbReference type="SUPFAM" id="SSF82829">
    <property type="entry name" value="MesJ substrate recognition domain-like"/>
    <property type="match status" value="1"/>
</dbReference>
<evidence type="ECO:0000313" key="10">
    <source>
        <dbReference type="EMBL" id="AWD32299.1"/>
    </source>
</evidence>
<feature type="domain" description="tRNA(Ile)-lysidine synthase substrate-binding" evidence="9">
    <location>
        <begin position="258"/>
        <end position="326"/>
    </location>
</feature>
<evidence type="ECO:0000256" key="2">
    <source>
        <dbReference type="ARBA" id="ARBA00022598"/>
    </source>
</evidence>
<dbReference type="RefSeq" id="WP_108673720.1">
    <property type="nucleotide sequence ID" value="NZ_CP025628.1"/>
</dbReference>
<dbReference type="Proteomes" id="UP000266796">
    <property type="component" value="Chromosome"/>
</dbReference>
<dbReference type="InterPro" id="IPR015262">
    <property type="entry name" value="tRNA_Ile_lys_synt_subst-bd"/>
</dbReference>
<gene>
    <name evidence="7 10" type="primary">tilS</name>
    <name evidence="10" type="ORF">CKSOR_00167</name>
</gene>
<keyword evidence="4 7" id="KW-0547">Nucleotide-binding</keyword>
<dbReference type="PANTHER" id="PTHR43033:SF1">
    <property type="entry name" value="TRNA(ILE)-LYSIDINE SYNTHASE-RELATED"/>
    <property type="match status" value="1"/>
</dbReference>
<evidence type="ECO:0000256" key="5">
    <source>
        <dbReference type="ARBA" id="ARBA00022840"/>
    </source>
</evidence>
<reference evidence="10 11" key="1">
    <citation type="journal article" date="2018" name="Parasitology">
        <title>The reduced genome of Candidatus Kinetoplastibacterium sorsogonicusi, the endosymbiont of Kentomonas sorsogonicus (Trypanosomatidae): loss of the haem-synthesis pathway.</title>
        <authorList>
            <person name="Silva F.M."/>
            <person name="Kostygov A.Y."/>
            <person name="Spodareva V.V."/>
            <person name="Butenko A."/>
            <person name="Tossou R."/>
            <person name="Lukes J."/>
            <person name="Yurchenko V."/>
            <person name="Alves J.M.P."/>
        </authorList>
    </citation>
    <scope>NUCLEOTIDE SEQUENCE [LARGE SCALE GENOMIC DNA]</scope>
    <source>
        <strain evidence="10 11">MF-08</strain>
    </source>
</reference>
<comment type="similarity">
    <text evidence="7">Belongs to the tRNA(Ile)-lysidine synthase family.</text>
</comment>
<keyword evidence="5 7" id="KW-0067">ATP-binding</keyword>
<name>A0A3S7J9G0_9PROT</name>
<accession>A0A3S7J9G0</accession>
<proteinExistence type="inferred from homology"/>
<protein>
    <recommendedName>
        <fullName evidence="7">tRNA(Ile)-lysidine synthase</fullName>
        <ecNumber evidence="7">6.3.4.19</ecNumber>
    </recommendedName>
    <alternativeName>
        <fullName evidence="7">tRNA(Ile)-2-lysyl-cytidine synthase</fullName>
    </alternativeName>
    <alternativeName>
        <fullName evidence="7">tRNA(Ile)-lysidine synthetase</fullName>
    </alternativeName>
</protein>
<dbReference type="NCBIfam" id="TIGR02432">
    <property type="entry name" value="lysidine_TilS_N"/>
    <property type="match status" value="1"/>
</dbReference>
<dbReference type="SUPFAM" id="SSF52402">
    <property type="entry name" value="Adenine nucleotide alpha hydrolases-like"/>
    <property type="match status" value="1"/>
</dbReference>
<comment type="function">
    <text evidence="7">Ligates lysine onto the cytidine present at position 34 of the AUA codon-specific tRNA(Ile) that contains the anticodon CAU, in an ATP-dependent manner. Cytidine is converted to lysidine, thus changing the amino acid specificity of the tRNA from methionine to isoleucine.</text>
</comment>
<dbReference type="InterPro" id="IPR012795">
    <property type="entry name" value="tRNA_Ile_lys_synt_N"/>
</dbReference>
<evidence type="ECO:0000259" key="9">
    <source>
        <dbReference type="Pfam" id="PF09179"/>
    </source>
</evidence>
<evidence type="ECO:0000256" key="6">
    <source>
        <dbReference type="ARBA" id="ARBA00048539"/>
    </source>
</evidence>
<evidence type="ECO:0000256" key="4">
    <source>
        <dbReference type="ARBA" id="ARBA00022741"/>
    </source>
</evidence>
<dbReference type="AlphaFoldDB" id="A0A3S7J9G0"/>
<comment type="catalytic activity">
    <reaction evidence="6 7">
        <text>cytidine(34) in tRNA(Ile2) + L-lysine + ATP = lysidine(34) in tRNA(Ile2) + AMP + diphosphate + H(+)</text>
        <dbReference type="Rhea" id="RHEA:43744"/>
        <dbReference type="Rhea" id="RHEA-COMP:10625"/>
        <dbReference type="Rhea" id="RHEA-COMP:10670"/>
        <dbReference type="ChEBI" id="CHEBI:15378"/>
        <dbReference type="ChEBI" id="CHEBI:30616"/>
        <dbReference type="ChEBI" id="CHEBI:32551"/>
        <dbReference type="ChEBI" id="CHEBI:33019"/>
        <dbReference type="ChEBI" id="CHEBI:82748"/>
        <dbReference type="ChEBI" id="CHEBI:83665"/>
        <dbReference type="ChEBI" id="CHEBI:456215"/>
        <dbReference type="EC" id="6.3.4.19"/>
    </reaction>
</comment>
<evidence type="ECO:0000259" key="8">
    <source>
        <dbReference type="Pfam" id="PF01171"/>
    </source>
</evidence>
<dbReference type="GO" id="GO:0005524">
    <property type="term" value="F:ATP binding"/>
    <property type="evidence" value="ECO:0007669"/>
    <property type="project" value="UniProtKB-UniRule"/>
</dbReference>
<dbReference type="Gene3D" id="1.20.59.20">
    <property type="match status" value="1"/>
</dbReference>
<evidence type="ECO:0000313" key="11">
    <source>
        <dbReference type="Proteomes" id="UP000266796"/>
    </source>
</evidence>
<evidence type="ECO:0000256" key="3">
    <source>
        <dbReference type="ARBA" id="ARBA00022694"/>
    </source>
</evidence>
<feature type="domain" description="tRNA(Ile)-lysidine/2-thiocytidine synthase N-terminal" evidence="8">
    <location>
        <begin position="23"/>
        <end position="205"/>
    </location>
</feature>
<dbReference type="EC" id="6.3.4.19" evidence="7"/>
<dbReference type="Pfam" id="PF01171">
    <property type="entry name" value="ATP_bind_3"/>
    <property type="match status" value="1"/>
</dbReference>
<dbReference type="Gene3D" id="3.40.50.620">
    <property type="entry name" value="HUPs"/>
    <property type="match status" value="1"/>
</dbReference>
<feature type="binding site" evidence="7">
    <location>
        <begin position="28"/>
        <end position="33"/>
    </location>
    <ligand>
        <name>ATP</name>
        <dbReference type="ChEBI" id="CHEBI:30616"/>
    </ligand>
</feature>
<evidence type="ECO:0000256" key="7">
    <source>
        <dbReference type="HAMAP-Rule" id="MF_01161"/>
    </source>
</evidence>
<dbReference type="CDD" id="cd01992">
    <property type="entry name" value="TilS_N"/>
    <property type="match status" value="1"/>
</dbReference>
<dbReference type="GO" id="GO:0006400">
    <property type="term" value="P:tRNA modification"/>
    <property type="evidence" value="ECO:0007669"/>
    <property type="project" value="UniProtKB-UniRule"/>
</dbReference>
<dbReference type="InterPro" id="IPR014729">
    <property type="entry name" value="Rossmann-like_a/b/a_fold"/>
</dbReference>
<dbReference type="GO" id="GO:0032267">
    <property type="term" value="F:tRNA(Ile)-lysidine synthase activity"/>
    <property type="evidence" value="ECO:0007669"/>
    <property type="project" value="UniProtKB-EC"/>
</dbReference>
<comment type="domain">
    <text evidence="7">The N-terminal region contains the highly conserved SGGXDS motif, predicted to be a P-loop motif involved in ATP binding.</text>
</comment>
<evidence type="ECO:0000256" key="1">
    <source>
        <dbReference type="ARBA" id="ARBA00022490"/>
    </source>
</evidence>
<organism evidence="10 11">
    <name type="scientific">Candidatus Kinetoplastidibacterium kentomonadis</name>
    <dbReference type="NCBI Taxonomy" id="1576550"/>
    <lineage>
        <taxon>Bacteria</taxon>
        <taxon>Pseudomonadati</taxon>
        <taxon>Pseudomonadota</taxon>
        <taxon>Betaproteobacteria</taxon>
        <taxon>Candidatus Kinetoplastidibacterium</taxon>
    </lineage>
</organism>
<dbReference type="InterPro" id="IPR011063">
    <property type="entry name" value="TilS/TtcA_N"/>
</dbReference>
<keyword evidence="2 7" id="KW-0436">Ligase</keyword>
<dbReference type="PANTHER" id="PTHR43033">
    <property type="entry name" value="TRNA(ILE)-LYSIDINE SYNTHASE-RELATED"/>
    <property type="match status" value="1"/>
</dbReference>
<dbReference type="Pfam" id="PF09179">
    <property type="entry name" value="TilS"/>
    <property type="match status" value="1"/>
</dbReference>
<dbReference type="InterPro" id="IPR012094">
    <property type="entry name" value="tRNA_Ile_lys_synt"/>
</dbReference>
<dbReference type="EMBL" id="CP025628">
    <property type="protein sequence ID" value="AWD32299.1"/>
    <property type="molecule type" value="Genomic_DNA"/>
</dbReference>